<sequence length="235" mass="27073">MSVKYKKIADILEKDIRDGKFNETKKLPTEEELMNIFQVSRNTIRKVVSQLVNRGYIFQVQGSGMFLREAPITDYINLASLRGLTKDLASQNIETKVVDLHVMEADETLAERMQCQAGTKLYFVKRLRIVDGKAFSIEISHFKKDVVPYLNNEIAASSIYSYLIEDLQLHIGFADKVIHCEKIDKESAQLLEVHEHDPALLIENTVYLVNGTIFELSQSMFHYQKARLLNRITFK</sequence>
<evidence type="ECO:0000256" key="3">
    <source>
        <dbReference type="ARBA" id="ARBA00023125"/>
    </source>
</evidence>
<dbReference type="PANTHER" id="PTHR44846">
    <property type="entry name" value="MANNOSYL-D-GLYCERATE TRANSPORT/METABOLISM SYSTEM REPRESSOR MNGR-RELATED"/>
    <property type="match status" value="1"/>
</dbReference>
<dbReference type="Pfam" id="PF07702">
    <property type="entry name" value="UTRA"/>
    <property type="match status" value="1"/>
</dbReference>
<keyword evidence="7" id="KW-1185">Reference proteome</keyword>
<dbReference type="GO" id="GO:0003700">
    <property type="term" value="F:DNA-binding transcription factor activity"/>
    <property type="evidence" value="ECO:0007669"/>
    <property type="project" value="InterPro"/>
</dbReference>
<dbReference type="HOGENOM" id="CLU_063236_5_0_9"/>
<evidence type="ECO:0000313" key="6">
    <source>
        <dbReference type="EMBL" id="AIG26446.1"/>
    </source>
</evidence>
<dbReference type="InterPro" id="IPR050679">
    <property type="entry name" value="Bact_HTH_transcr_reg"/>
</dbReference>
<evidence type="ECO:0000256" key="2">
    <source>
        <dbReference type="ARBA" id="ARBA00023015"/>
    </source>
</evidence>
<reference evidence="6 7" key="1">
    <citation type="journal article" date="2011" name="J. Bacteriol.">
        <title>Genome sequence of Brevibacillus laterosporus LMG 15441, a pathogen of invertebrates.</title>
        <authorList>
            <person name="Djukic M."/>
            <person name="Poehlein A."/>
            <person name="Thurmer A."/>
            <person name="Daniel R."/>
        </authorList>
    </citation>
    <scope>NUCLEOTIDE SEQUENCE [LARGE SCALE GENOMIC DNA]</scope>
    <source>
        <strain evidence="6 7">LMG 15441</strain>
    </source>
</reference>
<dbReference type="KEGG" id="blr:BRLA_c021250"/>
<dbReference type="FunFam" id="3.40.1410.10:FF:000008">
    <property type="entry name" value="Transcriptional regulator, GntR family"/>
    <property type="match status" value="1"/>
</dbReference>
<dbReference type="RefSeq" id="WP_003337307.1">
    <property type="nucleotide sequence ID" value="NZ_CP007806.1"/>
</dbReference>
<dbReference type="InterPro" id="IPR036388">
    <property type="entry name" value="WH-like_DNA-bd_sf"/>
</dbReference>
<dbReference type="InterPro" id="IPR000524">
    <property type="entry name" value="Tscrpt_reg_HTH_GntR"/>
</dbReference>
<evidence type="ECO:0000256" key="4">
    <source>
        <dbReference type="ARBA" id="ARBA00023163"/>
    </source>
</evidence>
<keyword evidence="2" id="KW-0805">Transcription regulation</keyword>
<feature type="domain" description="HTH gntR-type" evidence="5">
    <location>
        <begin position="2"/>
        <end position="70"/>
    </location>
</feature>
<dbReference type="GO" id="GO:0003677">
    <property type="term" value="F:DNA binding"/>
    <property type="evidence" value="ECO:0007669"/>
    <property type="project" value="UniProtKB-KW"/>
</dbReference>
<dbReference type="InterPro" id="IPR011663">
    <property type="entry name" value="UTRA"/>
</dbReference>
<dbReference type="PANTHER" id="PTHR44846:SF4">
    <property type="entry name" value="HTH GNTR-TYPE DOMAIN-CONTAINING PROTEIN"/>
    <property type="match status" value="1"/>
</dbReference>
<dbReference type="Gene3D" id="3.40.1410.10">
    <property type="entry name" value="Chorismate lyase-like"/>
    <property type="match status" value="1"/>
</dbReference>
<proteinExistence type="predicted"/>
<dbReference type="STRING" id="1042163.BRLA_c021250"/>
<dbReference type="Proteomes" id="UP000005850">
    <property type="component" value="Chromosome"/>
</dbReference>
<name>A0A075R4N0_BRELA</name>
<keyword evidence="4" id="KW-0804">Transcription</keyword>
<dbReference type="eggNOG" id="COG2188">
    <property type="taxonomic scope" value="Bacteria"/>
</dbReference>
<dbReference type="EMBL" id="CP007806">
    <property type="protein sequence ID" value="AIG26446.1"/>
    <property type="molecule type" value="Genomic_DNA"/>
</dbReference>
<dbReference type="InterPro" id="IPR028978">
    <property type="entry name" value="Chorismate_lyase_/UTRA_dom_sf"/>
</dbReference>
<dbReference type="InterPro" id="IPR036390">
    <property type="entry name" value="WH_DNA-bd_sf"/>
</dbReference>
<keyword evidence="3" id="KW-0238">DNA-binding</keyword>
<protein>
    <submittedName>
        <fullName evidence="6">Putative HTH-type transcriptional regulator YydK</fullName>
    </submittedName>
</protein>
<keyword evidence="1" id="KW-0678">Repressor</keyword>
<organism evidence="6 7">
    <name type="scientific">Brevibacillus laterosporus LMG 15441</name>
    <dbReference type="NCBI Taxonomy" id="1042163"/>
    <lineage>
        <taxon>Bacteria</taxon>
        <taxon>Bacillati</taxon>
        <taxon>Bacillota</taxon>
        <taxon>Bacilli</taxon>
        <taxon>Bacillales</taxon>
        <taxon>Paenibacillaceae</taxon>
        <taxon>Brevibacillus</taxon>
    </lineage>
</organism>
<dbReference type="PROSITE" id="PS50949">
    <property type="entry name" value="HTH_GNTR"/>
    <property type="match status" value="1"/>
</dbReference>
<dbReference type="AlphaFoldDB" id="A0A075R4N0"/>
<gene>
    <name evidence="6" type="primary">yydK</name>
    <name evidence="6" type="ORF">BRLA_c021250</name>
</gene>
<dbReference type="PRINTS" id="PR00035">
    <property type="entry name" value="HTHGNTR"/>
</dbReference>
<dbReference type="Pfam" id="PF00392">
    <property type="entry name" value="GntR"/>
    <property type="match status" value="1"/>
</dbReference>
<evidence type="ECO:0000313" key="7">
    <source>
        <dbReference type="Proteomes" id="UP000005850"/>
    </source>
</evidence>
<accession>A0A075R4N0</accession>
<dbReference type="SUPFAM" id="SSF46785">
    <property type="entry name" value="Winged helix' DNA-binding domain"/>
    <property type="match status" value="1"/>
</dbReference>
<dbReference type="GO" id="GO:0045892">
    <property type="term" value="P:negative regulation of DNA-templated transcription"/>
    <property type="evidence" value="ECO:0007669"/>
    <property type="project" value="TreeGrafter"/>
</dbReference>
<evidence type="ECO:0000256" key="1">
    <source>
        <dbReference type="ARBA" id="ARBA00022491"/>
    </source>
</evidence>
<evidence type="ECO:0000259" key="5">
    <source>
        <dbReference type="PROSITE" id="PS50949"/>
    </source>
</evidence>
<dbReference type="SUPFAM" id="SSF64288">
    <property type="entry name" value="Chorismate lyase-like"/>
    <property type="match status" value="1"/>
</dbReference>
<dbReference type="SMART" id="SM00345">
    <property type="entry name" value="HTH_GNTR"/>
    <property type="match status" value="1"/>
</dbReference>
<dbReference type="CDD" id="cd07377">
    <property type="entry name" value="WHTH_GntR"/>
    <property type="match status" value="1"/>
</dbReference>
<dbReference type="SMART" id="SM00866">
    <property type="entry name" value="UTRA"/>
    <property type="match status" value="1"/>
</dbReference>
<dbReference type="Gene3D" id="1.10.10.10">
    <property type="entry name" value="Winged helix-like DNA-binding domain superfamily/Winged helix DNA-binding domain"/>
    <property type="match status" value="1"/>
</dbReference>